<dbReference type="EMBL" id="CP092427">
    <property type="protein sequence ID" value="ULP36665.1"/>
    <property type="molecule type" value="Genomic_DNA"/>
</dbReference>
<proteinExistence type="predicted"/>
<name>A0ABY3UEU3_9MYCO</name>
<protein>
    <submittedName>
        <fullName evidence="3">Uncharacterized protein</fullName>
    </submittedName>
</protein>
<feature type="compositionally biased region" description="Low complexity" evidence="1">
    <location>
        <begin position="34"/>
        <end position="64"/>
    </location>
</feature>
<dbReference type="Proteomes" id="UP001055159">
    <property type="component" value="Chromosome"/>
</dbReference>
<reference evidence="3" key="1">
    <citation type="submission" date="2022-08" db="EMBL/GenBank/DDBJ databases">
        <title>Whole genome sequencing of non-tuberculosis mycobacteria type-strains.</title>
        <authorList>
            <person name="Igarashi Y."/>
            <person name="Osugi A."/>
            <person name="Mitarai S."/>
        </authorList>
    </citation>
    <scope>NUCLEOTIDE SEQUENCE</scope>
    <source>
        <strain evidence="3">JCM 16372</strain>
    </source>
</reference>
<evidence type="ECO:0000256" key="2">
    <source>
        <dbReference type="SAM" id="Phobius"/>
    </source>
</evidence>
<gene>
    <name evidence="3" type="ORF">MJO55_26410</name>
</gene>
<organism evidence="3 4">
    <name type="scientific">Mycolicibacterium rufum</name>
    <dbReference type="NCBI Taxonomy" id="318424"/>
    <lineage>
        <taxon>Bacteria</taxon>
        <taxon>Bacillati</taxon>
        <taxon>Actinomycetota</taxon>
        <taxon>Actinomycetes</taxon>
        <taxon>Mycobacteriales</taxon>
        <taxon>Mycobacteriaceae</taxon>
        <taxon>Mycolicibacterium</taxon>
    </lineage>
</organism>
<dbReference type="RefSeq" id="WP_043413700.1">
    <property type="nucleotide sequence ID" value="NZ_CP092427.2"/>
</dbReference>
<evidence type="ECO:0000313" key="3">
    <source>
        <dbReference type="EMBL" id="ULP36665.1"/>
    </source>
</evidence>
<sequence length="342" mass="34146">MAEPALRAFAAAGVVSLGLLIGGFTAAPVLAQPSDSDGSTQSGSTDTGTSSGTTDSGSDSTASSKPDSPTEGTDLDTSASSSDTPDSSPSVSVDTSTDEETRSGGSGGYTEPDVAPSPRDSQKTSNSITIPMLRLPAPGEIPFGRLPAPSTFYTTVQIPVPTLSEFLSALQILPPPPPPGPSFRTQEEAPVVDATTGTARGGGGGYAGADPTVFRAPLVVTVPRAITVAGAGPKLAARAPGGVPAEPGFTAPGVAGAKTPVIRGSVEPTPGTTARPMTREGAPRVEGLPRAMMRPTLAQVAAVALPGVAGLIVLTFSGGVIGYRQANSVRFVRTAGAERFLP</sequence>
<evidence type="ECO:0000313" key="4">
    <source>
        <dbReference type="Proteomes" id="UP001055159"/>
    </source>
</evidence>
<feature type="region of interest" description="Disordered" evidence="1">
    <location>
        <begin position="254"/>
        <end position="280"/>
    </location>
</feature>
<evidence type="ECO:0000256" key="1">
    <source>
        <dbReference type="SAM" id="MobiDB-lite"/>
    </source>
</evidence>
<feature type="region of interest" description="Disordered" evidence="1">
    <location>
        <begin position="29"/>
        <end position="128"/>
    </location>
</feature>
<accession>A0ABY3UEU3</accession>
<keyword evidence="2" id="KW-1133">Transmembrane helix</keyword>
<keyword evidence="2" id="KW-0472">Membrane</keyword>
<feature type="transmembrane region" description="Helical" evidence="2">
    <location>
        <begin position="300"/>
        <end position="323"/>
    </location>
</feature>
<keyword evidence="2" id="KW-0812">Transmembrane</keyword>
<keyword evidence="4" id="KW-1185">Reference proteome</keyword>
<feature type="compositionally biased region" description="Low complexity" evidence="1">
    <location>
        <begin position="75"/>
        <end position="95"/>
    </location>
</feature>